<evidence type="ECO:0000313" key="1">
    <source>
        <dbReference type="EMBL" id="EWZ28323.1"/>
    </source>
</evidence>
<sequence>MTLAERSLRAFYSFPDLQMDANVPVNCQNPDCSAPSASPNNSDASPDDWKAFPWHKFPGFSISERAGVRHYLYSVH</sequence>
<gene>
    <name evidence="1" type="ORF">FOZG_17964</name>
</gene>
<proteinExistence type="predicted"/>
<dbReference type="EMBL" id="JH717927">
    <property type="protein sequence ID" value="EWZ28323.1"/>
    <property type="molecule type" value="Genomic_DNA"/>
</dbReference>
<reference evidence="1" key="2">
    <citation type="submission" date="2012-06" db="EMBL/GenBank/DDBJ databases">
        <title>Annotation of the Genome Sequence of Fusarium oxysporum Fo47.</title>
        <authorList>
            <consortium name="The Broad Institute Genomics Platform"/>
            <person name="Ma L.-J."/>
            <person name="Corby-Kistler H."/>
            <person name="Broz K."/>
            <person name="Gale L.R."/>
            <person name="Jonkers W."/>
            <person name="O'Donnell K."/>
            <person name="Ploetz R."/>
            <person name="Steinberg C."/>
            <person name="Schwartz D.C."/>
            <person name="VanEtten H."/>
            <person name="Zhou S."/>
            <person name="Young S.K."/>
            <person name="Zeng Q."/>
            <person name="Gargeya S."/>
            <person name="Fitzgerald M."/>
            <person name="Abouelleil A."/>
            <person name="Alvarado L."/>
            <person name="Chapman S.B."/>
            <person name="Gainer-Dewar J."/>
            <person name="Goldberg J."/>
            <person name="Griggs A."/>
            <person name="Gujja S."/>
            <person name="Hansen M."/>
            <person name="Howarth C."/>
            <person name="Imamovic A."/>
            <person name="Ireland A."/>
            <person name="Larimer J."/>
            <person name="McCowan C."/>
            <person name="Murphy C."/>
            <person name="Pearson M."/>
            <person name="Poon T.W."/>
            <person name="Priest M."/>
            <person name="Roberts A."/>
            <person name="Saif S."/>
            <person name="Shea T."/>
            <person name="Sykes S."/>
            <person name="Wortman J."/>
            <person name="Nusbaum C."/>
            <person name="Birren B."/>
        </authorList>
    </citation>
    <scope>NUCLEOTIDE SEQUENCE</scope>
    <source>
        <strain evidence="1">Fo47</strain>
    </source>
</reference>
<dbReference type="Proteomes" id="UP000030766">
    <property type="component" value="Unassembled WGS sequence"/>
</dbReference>
<protein>
    <submittedName>
        <fullName evidence="1">Uncharacterized protein</fullName>
    </submittedName>
</protein>
<dbReference type="VEuPathDB" id="FungiDB:FOZG_17964"/>
<dbReference type="HOGENOM" id="CLU_199213_0_0_1"/>
<reference evidence="1" key="1">
    <citation type="submission" date="2011-06" db="EMBL/GenBank/DDBJ databases">
        <title>The Genome Sequence of Fusarium oxysporum Fo47.</title>
        <authorList>
            <consortium name="The Broad Institute Genome Sequencing Platform"/>
            <person name="Ma L.-J."/>
            <person name="Gale L.R."/>
            <person name="Schwartz D.C."/>
            <person name="Zhou S."/>
            <person name="Corby-Kistler H."/>
            <person name="Young S.K."/>
            <person name="Zeng Q."/>
            <person name="Gargeya S."/>
            <person name="Fitzgerald M."/>
            <person name="Haas B."/>
            <person name="Abouelleil A."/>
            <person name="Alvarado L."/>
            <person name="Arachchi H.M."/>
            <person name="Berlin A."/>
            <person name="Brown A."/>
            <person name="Chapman S.B."/>
            <person name="Chen Z."/>
            <person name="Dunbar C."/>
            <person name="Freedman E."/>
            <person name="Gearin G."/>
            <person name="Gellesch M."/>
            <person name="Goldberg J."/>
            <person name="Griggs A."/>
            <person name="Gujja S."/>
            <person name="Heiman D."/>
            <person name="Howarth C."/>
            <person name="Larson L."/>
            <person name="Lui A."/>
            <person name="MacDonald P.J.P."/>
            <person name="Mehta T."/>
            <person name="Montmayeur A."/>
            <person name="Murphy C."/>
            <person name="Neiman D."/>
            <person name="Pearson M."/>
            <person name="Priest M."/>
            <person name="Roberts A."/>
            <person name="Saif S."/>
            <person name="Shea T."/>
            <person name="Shenoy N."/>
            <person name="Sisk P."/>
            <person name="Stolte C."/>
            <person name="Sykes S."/>
            <person name="Wortman J."/>
            <person name="Nusbaum C."/>
            <person name="Birren B."/>
        </authorList>
    </citation>
    <scope>NUCLEOTIDE SEQUENCE [LARGE SCALE GENOMIC DNA]</scope>
    <source>
        <strain evidence="1">Fo47</strain>
    </source>
</reference>
<organism evidence="1">
    <name type="scientific">Fusarium oxysporum Fo47</name>
    <dbReference type="NCBI Taxonomy" id="660027"/>
    <lineage>
        <taxon>Eukaryota</taxon>
        <taxon>Fungi</taxon>
        <taxon>Dikarya</taxon>
        <taxon>Ascomycota</taxon>
        <taxon>Pezizomycotina</taxon>
        <taxon>Sordariomycetes</taxon>
        <taxon>Hypocreomycetidae</taxon>
        <taxon>Hypocreales</taxon>
        <taxon>Nectriaceae</taxon>
        <taxon>Fusarium</taxon>
        <taxon>Fusarium oxysporum species complex</taxon>
    </lineage>
</organism>
<name>W9JFT8_FUSOX</name>
<dbReference type="AlphaFoldDB" id="W9JFT8"/>
<accession>W9JFT8</accession>